<feature type="domain" description="EGF-like" evidence="13">
    <location>
        <begin position="1613"/>
        <end position="1653"/>
    </location>
</feature>
<dbReference type="FunFam" id="2.10.25.10:FF:000080">
    <property type="entry name" value="Neurogenic locus notch 1"/>
    <property type="match status" value="1"/>
</dbReference>
<dbReference type="Gene3D" id="2.10.25.10">
    <property type="entry name" value="Laminin"/>
    <property type="match status" value="7"/>
</dbReference>
<dbReference type="FunFam" id="3.80.10.10:FF:000082">
    <property type="entry name" value="Leucine-rich repeat-containing 24"/>
    <property type="match status" value="1"/>
</dbReference>
<dbReference type="InterPro" id="IPR013320">
    <property type="entry name" value="ConA-like_dom_sf"/>
</dbReference>
<feature type="region of interest" description="Disordered" evidence="10">
    <location>
        <begin position="1536"/>
        <end position="1557"/>
    </location>
</feature>
<dbReference type="Proteomes" id="UP001497525">
    <property type="component" value="Unassembled WGS sequence"/>
</dbReference>
<evidence type="ECO:0000259" key="12">
    <source>
        <dbReference type="PROSITE" id="PS50025"/>
    </source>
</evidence>
<feature type="domain" description="EGF-like" evidence="13">
    <location>
        <begin position="1064"/>
        <end position="1099"/>
    </location>
</feature>
<dbReference type="FunFam" id="2.10.25.10:FF:000063">
    <property type="entry name" value="Slit guidance ligand 2"/>
    <property type="match status" value="1"/>
</dbReference>
<dbReference type="GO" id="GO:0005509">
    <property type="term" value="F:calcium ion binding"/>
    <property type="evidence" value="ECO:0007669"/>
    <property type="project" value="InterPro"/>
</dbReference>
<dbReference type="PROSITE" id="PS01186">
    <property type="entry name" value="EGF_2"/>
    <property type="match status" value="6"/>
</dbReference>
<dbReference type="FunFam" id="2.10.25.10:FF:000095">
    <property type="entry name" value="Notch, isoform B"/>
    <property type="match status" value="1"/>
</dbReference>
<dbReference type="SUPFAM" id="SSF52058">
    <property type="entry name" value="L domain-like"/>
    <property type="match status" value="3"/>
</dbReference>
<dbReference type="SMART" id="SM00082">
    <property type="entry name" value="LRRCT"/>
    <property type="match status" value="4"/>
</dbReference>
<feature type="disulfide bond" evidence="9">
    <location>
        <begin position="1110"/>
        <end position="1127"/>
    </location>
</feature>
<feature type="disulfide bond" evidence="9">
    <location>
        <begin position="1325"/>
        <end position="1334"/>
    </location>
</feature>
<keyword evidence="7" id="KW-0677">Repeat</keyword>
<dbReference type="GO" id="GO:0007399">
    <property type="term" value="P:nervous system development"/>
    <property type="evidence" value="ECO:0007669"/>
    <property type="project" value="UniProtKB-ARBA"/>
</dbReference>
<accession>A0AAV2T040</accession>
<feature type="domain" description="EGF-like" evidence="13">
    <location>
        <begin position="1219"/>
        <end position="1255"/>
    </location>
</feature>
<keyword evidence="6" id="KW-0732">Signal</keyword>
<feature type="disulfide bond" evidence="9">
    <location>
        <begin position="1167"/>
        <end position="1176"/>
    </location>
</feature>
<dbReference type="Pfam" id="PF01463">
    <property type="entry name" value="LRRCT"/>
    <property type="match status" value="2"/>
</dbReference>
<dbReference type="FunFam" id="2.10.25.10:FF:000007">
    <property type="entry name" value="Delta-like protein"/>
    <property type="match status" value="1"/>
</dbReference>
<reference evidence="14" key="1">
    <citation type="submission" date="2024-06" db="EMBL/GenBank/DDBJ databases">
        <authorList>
            <person name="Liu X."/>
            <person name="Lenzi L."/>
            <person name="Haldenby T S."/>
            <person name="Uol C."/>
        </authorList>
    </citation>
    <scope>NUCLEOTIDE SEQUENCE</scope>
</reference>
<evidence type="ECO:0000256" key="9">
    <source>
        <dbReference type="PROSITE-ProRule" id="PRU00076"/>
    </source>
</evidence>
<dbReference type="InterPro" id="IPR000372">
    <property type="entry name" value="LRRNT"/>
</dbReference>
<dbReference type="PROSITE" id="PS01225">
    <property type="entry name" value="CTCK_2"/>
    <property type="match status" value="1"/>
</dbReference>
<feature type="disulfide bond" evidence="9">
    <location>
        <begin position="1643"/>
        <end position="1652"/>
    </location>
</feature>
<proteinExistence type="predicted"/>
<gene>
    <name evidence="14" type="ORF">CDAUBV1_LOCUS1525</name>
</gene>
<dbReference type="PANTHER" id="PTHR24369:SF210">
    <property type="entry name" value="CHAOPTIN-RELATED"/>
    <property type="match status" value="1"/>
</dbReference>
<feature type="disulfide bond" evidence="9">
    <location>
        <begin position="1207"/>
        <end position="1216"/>
    </location>
</feature>
<feature type="disulfide bond" evidence="9">
    <location>
        <begin position="1245"/>
        <end position="1254"/>
    </location>
</feature>
<dbReference type="PROSITE" id="PS51450">
    <property type="entry name" value="LRR"/>
    <property type="match status" value="3"/>
</dbReference>
<feature type="domain" description="EGF-like" evidence="13">
    <location>
        <begin position="1101"/>
        <end position="1139"/>
    </location>
</feature>
<protein>
    <recommendedName>
        <fullName evidence="16">Slit</fullName>
    </recommendedName>
</protein>
<dbReference type="Pfam" id="PF00054">
    <property type="entry name" value="Laminin_G_1"/>
    <property type="match status" value="1"/>
</dbReference>
<dbReference type="InterPro" id="IPR001611">
    <property type="entry name" value="Leu-rich_rpt"/>
</dbReference>
<dbReference type="InterPro" id="IPR032675">
    <property type="entry name" value="LRR_dom_sf"/>
</dbReference>
<dbReference type="CDD" id="cd00110">
    <property type="entry name" value="LamG"/>
    <property type="match status" value="1"/>
</dbReference>
<feature type="domain" description="CTCK" evidence="11">
    <location>
        <begin position="1658"/>
        <end position="1790"/>
    </location>
</feature>
<dbReference type="Gene3D" id="2.60.120.200">
    <property type="match status" value="1"/>
</dbReference>
<comment type="subcellular location">
    <subcellularLocation>
        <location evidence="1">Secreted</location>
    </subcellularLocation>
</comment>
<evidence type="ECO:0000313" key="14">
    <source>
        <dbReference type="EMBL" id="CAL5130086.1"/>
    </source>
</evidence>
<dbReference type="InterPro" id="IPR000483">
    <property type="entry name" value="Cys-rich_flank_reg_C"/>
</dbReference>
<evidence type="ECO:0000256" key="10">
    <source>
        <dbReference type="SAM" id="MobiDB-lite"/>
    </source>
</evidence>
<keyword evidence="8 9" id="KW-1015">Disulfide bond</keyword>
<dbReference type="PROSITE" id="PS01185">
    <property type="entry name" value="CTCK_1"/>
    <property type="match status" value="1"/>
</dbReference>
<feature type="domain" description="EGF-like" evidence="13">
    <location>
        <begin position="1141"/>
        <end position="1177"/>
    </location>
</feature>
<dbReference type="SUPFAM" id="SSF57196">
    <property type="entry name" value="EGF/Laminin"/>
    <property type="match status" value="6"/>
</dbReference>
<dbReference type="SMART" id="SM00282">
    <property type="entry name" value="LamG"/>
    <property type="match status" value="1"/>
</dbReference>
<sequence length="1792" mass="199622">MVEDQLNSKSLVDLARLPGNTVANPNVNTNLQKGKVWAVLPNSIPFQNPDKYSVHNILNDLNIAPHRKRKGKSRRESTSIIRQFRRQYPPAPQTGTGELNPDSALFYQGNSHAQIPLDGGNLCPPQCVCKSLEVECKNQKLREIPRFIPIRTEKLSLVGNKIQTLGNTSFWGLKNLKFLTADSTPVHKVHTGTRISLNDPVVVVAVFVCDATNRKPVICTDLRHNQLKCLGDDALKGLPALQYLYLSHNNLEWLSPRILADQVQLKYIDLRRNPIACDCYLRPFIENFITTNRIPALMRSGATCHGNGLEGQPLNPHILHLMQCPGSREEYNHPPASCAPASSLGSCTTVCDCSTDRVADCHGRGLKTVPADLPPGIMEINLAQNQLESLSEATFKNYPDLRKIVLDNNQLVRIHPKAFSYLTQLSSLYMSSNKLKFLPPGLFHGLKELKILYLVQNPLMCDCRLAWLPAFLNEKEAGGSQWARCAGPTQVQGQHVRDLVPNRMECDKNYDSLADDLQCEDWEQRCPEKCRCSELTVKPVISARSEFLLRQDELGVISDGSVVDCSNSGLSDLPQELPSNTKELNLFGNFIRKIEAVSPLNKLKRLQMLNLHSNRIESIEDEAFVYNKKLERLILSNNSLTKFSKRVLTGLNNLNVLLLQHNQITCLNNKTFGSTPSLKILMLNNNKIRCITKGTFDNMELESLSLSTNPLKCNCHLSWLPDWLRDHAKQILAGPLPPTCVEPEELAGTSVASLSRYHFTCANPEQSCKDAIQSQNTHSTHRGSTEKRREPDCSREEYSCCYETADFVNQTTSTSCPANCACESDGVYCSDLNLTQIPPGIPAETTQLVLSYNKLRELHENAFNTLENLKTLVLSHNNIQCIHPKAFNGLRGLRVLILQGNNVSSIPYGTFNGLSHLNNLALGQNPLHCDCNGKWLNSFFRQQFLDNGVALCHSPKNMQFKSLYHSKPSDFVCPWKRRRKRRNSLTYTSGPSGIEKNQTAHSEDLSNTLFLDDHRQNDVYLMGEADNFSYEDEEWVVPSMQDLKNGNNMSPEEKESLAIAAKCLPCMFNPCENDGRCIPRGQLDYECECKSPYHGRRCELQEHACSVNPCQNGGICESASYPAGYKCICPPEFRGPTCSQVIKHCKQNRCENGGTCEDVVTDFRCHCPPGYHGKTCQRALAYCVDFNPCMNGGKCFSTPGNKYKCECPSGWSGKNCQINDDDCFYNRCENGATCVDGISEYICKCRPGYAGIYCERPTWSLPNDVLRMDKRLPLMHGIGSMEVRHSPIKTRSLVTPTLETQCAYHQCQNRATCVESPGDIYRCLCKTGFSGQYCENLFSISLPSPHSYIAIVPPSRGALVPKGSISLNVATHVPSGIILYYAEMVQTGGNEAPEQYLLVDLHHGQVRTMFSLNNSKIVERRAKEIVNDGFVHKIKLVVQGDNITLTVDDLLQSQEGRDVKTPAKLTDADTSVLLRQRYLALTNPLYFGGAPVDRLETASRILGEKQILGMTGCIQDIQINERSVDLSSLFGAPVDKMTGTESEHRSEKPSPEAKHHGTAIGILPGCHTKPRSALLAELYTQQYVYNRSSGKTNAFSKSGVYDGGSTVPLSSTANDPCADPNACMNGGRCVTLSVEESNYKCECPEGYIGKKCEQVHSCQRTTQRSLIRDPQTGCVSTKILPVRTCSGVCNIKQMSFTAEISPLVTVTLPTSTSQIWFPSTHEENGKPENPTMLFKRETGGNWNAPVHQPTKTCCQPTKVKHRRVRFRCTNGSAYERTVKLVRKCSCQTCPGI</sequence>
<dbReference type="PROSITE" id="PS50025">
    <property type="entry name" value="LAM_G_DOMAIN"/>
    <property type="match status" value="1"/>
</dbReference>
<keyword evidence="5" id="KW-0433">Leucine-rich repeat</keyword>
<keyword evidence="2" id="KW-0217">Developmental protein</keyword>
<evidence type="ECO:0000256" key="4">
    <source>
        <dbReference type="ARBA" id="ARBA00022536"/>
    </source>
</evidence>
<dbReference type="PROSITE" id="PS01187">
    <property type="entry name" value="EGF_CA"/>
    <property type="match status" value="1"/>
</dbReference>
<dbReference type="InterPro" id="IPR006207">
    <property type="entry name" value="Cys_knot_C"/>
</dbReference>
<dbReference type="PROSITE" id="PS00010">
    <property type="entry name" value="ASX_HYDROXYL"/>
    <property type="match status" value="2"/>
</dbReference>
<dbReference type="InterPro" id="IPR000742">
    <property type="entry name" value="EGF"/>
</dbReference>
<dbReference type="Pfam" id="PF01462">
    <property type="entry name" value="LRRNT"/>
    <property type="match status" value="1"/>
</dbReference>
<evidence type="ECO:0000256" key="2">
    <source>
        <dbReference type="ARBA" id="ARBA00022473"/>
    </source>
</evidence>
<organism evidence="14 15">
    <name type="scientific">Calicophoron daubneyi</name>
    <name type="common">Rumen fluke</name>
    <name type="synonym">Paramphistomum daubneyi</name>
    <dbReference type="NCBI Taxonomy" id="300641"/>
    <lineage>
        <taxon>Eukaryota</taxon>
        <taxon>Metazoa</taxon>
        <taxon>Spiralia</taxon>
        <taxon>Lophotrochozoa</taxon>
        <taxon>Platyhelminthes</taxon>
        <taxon>Trematoda</taxon>
        <taxon>Digenea</taxon>
        <taxon>Plagiorchiida</taxon>
        <taxon>Pronocephalata</taxon>
        <taxon>Paramphistomoidea</taxon>
        <taxon>Paramphistomidae</taxon>
        <taxon>Calicophoron</taxon>
    </lineage>
</organism>
<dbReference type="SUPFAM" id="SSF49899">
    <property type="entry name" value="Concanavalin A-like lectins/glucanases"/>
    <property type="match status" value="1"/>
</dbReference>
<dbReference type="FunFam" id="3.80.10.10:FF:000002">
    <property type="entry name" value="Slit guidance ligand 2"/>
    <property type="match status" value="1"/>
</dbReference>
<evidence type="ECO:0000313" key="15">
    <source>
        <dbReference type="Proteomes" id="UP001497525"/>
    </source>
</evidence>
<evidence type="ECO:0000259" key="13">
    <source>
        <dbReference type="PROSITE" id="PS50026"/>
    </source>
</evidence>
<keyword evidence="4 9" id="KW-0245">EGF-like domain</keyword>
<dbReference type="InterPro" id="IPR018097">
    <property type="entry name" value="EGF_Ca-bd_CS"/>
</dbReference>
<name>A0AAV2T040_CALDB</name>
<evidence type="ECO:0000256" key="3">
    <source>
        <dbReference type="ARBA" id="ARBA00022525"/>
    </source>
</evidence>
<evidence type="ECO:0000256" key="1">
    <source>
        <dbReference type="ARBA" id="ARBA00004613"/>
    </source>
</evidence>
<dbReference type="SMART" id="SM00013">
    <property type="entry name" value="LRRNT"/>
    <property type="match status" value="4"/>
</dbReference>
<dbReference type="Gene3D" id="3.80.10.10">
    <property type="entry name" value="Ribonuclease Inhibitor"/>
    <property type="match status" value="5"/>
</dbReference>
<evidence type="ECO:0000259" key="11">
    <source>
        <dbReference type="PROSITE" id="PS01225"/>
    </source>
</evidence>
<dbReference type="SMART" id="SM00041">
    <property type="entry name" value="CT"/>
    <property type="match status" value="1"/>
</dbReference>
<evidence type="ECO:0000256" key="8">
    <source>
        <dbReference type="ARBA" id="ARBA00023157"/>
    </source>
</evidence>
<dbReference type="InterPro" id="IPR003591">
    <property type="entry name" value="Leu-rich_rpt_typical-subtyp"/>
</dbReference>
<dbReference type="GO" id="GO:0005576">
    <property type="term" value="C:extracellular region"/>
    <property type="evidence" value="ECO:0007669"/>
    <property type="project" value="UniProtKB-SubCell"/>
</dbReference>
<dbReference type="SMART" id="SM00365">
    <property type="entry name" value="LRR_SD22"/>
    <property type="match status" value="5"/>
</dbReference>
<evidence type="ECO:0008006" key="16">
    <source>
        <dbReference type="Google" id="ProtNLM"/>
    </source>
</evidence>
<dbReference type="SMART" id="SM00181">
    <property type="entry name" value="EGF"/>
    <property type="match status" value="7"/>
</dbReference>
<dbReference type="Pfam" id="PF12661">
    <property type="entry name" value="hEGF"/>
    <property type="match status" value="1"/>
</dbReference>
<dbReference type="PANTHER" id="PTHR24369">
    <property type="entry name" value="ANTIGEN BSP, PUTATIVE-RELATED"/>
    <property type="match status" value="1"/>
</dbReference>
<evidence type="ECO:0000256" key="5">
    <source>
        <dbReference type="ARBA" id="ARBA00022614"/>
    </source>
</evidence>
<feature type="domain" description="EGF-like" evidence="13">
    <location>
        <begin position="1298"/>
        <end position="1335"/>
    </location>
</feature>
<dbReference type="PROSITE" id="PS00022">
    <property type="entry name" value="EGF_1"/>
    <property type="match status" value="7"/>
</dbReference>
<comment type="caution">
    <text evidence="14">The sequence shown here is derived from an EMBL/GenBank/DDBJ whole genome shotgun (WGS) entry which is preliminary data.</text>
</comment>
<dbReference type="SMART" id="SM00369">
    <property type="entry name" value="LRR_TYP"/>
    <property type="match status" value="11"/>
</dbReference>
<dbReference type="CDD" id="cd00054">
    <property type="entry name" value="EGF_CA"/>
    <property type="match status" value="7"/>
</dbReference>
<dbReference type="Pfam" id="PF13855">
    <property type="entry name" value="LRR_8"/>
    <property type="match status" value="4"/>
</dbReference>
<dbReference type="SMART" id="SM00179">
    <property type="entry name" value="EGF_CA"/>
    <property type="match status" value="7"/>
</dbReference>
<dbReference type="FunFam" id="2.10.25.10:FF:000294">
    <property type="entry name" value="Delta-like protein"/>
    <property type="match status" value="1"/>
</dbReference>
<feature type="compositionally biased region" description="Basic and acidic residues" evidence="10">
    <location>
        <begin position="1541"/>
        <end position="1555"/>
    </location>
</feature>
<feature type="disulfide bond" evidence="9">
    <location>
        <begin position="1129"/>
        <end position="1138"/>
    </location>
</feature>
<dbReference type="Pfam" id="PF00008">
    <property type="entry name" value="EGF"/>
    <property type="match status" value="5"/>
</dbReference>
<comment type="caution">
    <text evidence="9">Lacks conserved residue(s) required for the propagation of feature annotation.</text>
</comment>
<dbReference type="PROSITE" id="PS50026">
    <property type="entry name" value="EGF_3"/>
    <property type="match status" value="7"/>
</dbReference>
<feature type="domain" description="Laminin G" evidence="12">
    <location>
        <begin position="1339"/>
        <end position="1566"/>
    </location>
</feature>
<dbReference type="GO" id="GO:0005886">
    <property type="term" value="C:plasma membrane"/>
    <property type="evidence" value="ECO:0007669"/>
    <property type="project" value="TreeGrafter"/>
</dbReference>
<dbReference type="InterPro" id="IPR013032">
    <property type="entry name" value="EGF-like_CS"/>
</dbReference>
<dbReference type="InterPro" id="IPR050541">
    <property type="entry name" value="LRR_TM_domain-containing"/>
</dbReference>
<evidence type="ECO:0000256" key="6">
    <source>
        <dbReference type="ARBA" id="ARBA00022729"/>
    </source>
</evidence>
<dbReference type="InterPro" id="IPR001791">
    <property type="entry name" value="Laminin_G"/>
</dbReference>
<evidence type="ECO:0000256" key="7">
    <source>
        <dbReference type="ARBA" id="ARBA00022737"/>
    </source>
</evidence>
<dbReference type="InterPro" id="IPR001881">
    <property type="entry name" value="EGF-like_Ca-bd_dom"/>
</dbReference>
<dbReference type="EMBL" id="CAXLJL010000057">
    <property type="protein sequence ID" value="CAL5130086.1"/>
    <property type="molecule type" value="Genomic_DNA"/>
</dbReference>
<feature type="domain" description="EGF-like" evidence="13">
    <location>
        <begin position="1179"/>
        <end position="1217"/>
    </location>
</feature>
<keyword evidence="3" id="KW-0964">Secreted</keyword>
<feature type="disulfide bond" evidence="9">
    <location>
        <begin position="1089"/>
        <end position="1098"/>
    </location>
</feature>
<dbReference type="InterPro" id="IPR000152">
    <property type="entry name" value="EGF-type_Asp/Asn_hydroxyl_site"/>
</dbReference>